<name>A0A2A6BTQ8_PRIPA</name>
<accession>A0A8R1YVI2</accession>
<gene>
    <name evidence="3" type="primary">WBGene00275795</name>
</gene>
<dbReference type="AlphaFoldDB" id="A0A2A6BTQ8"/>
<proteinExistence type="predicted"/>
<dbReference type="Gene3D" id="2.40.50.120">
    <property type="match status" value="1"/>
</dbReference>
<dbReference type="GO" id="GO:0005615">
    <property type="term" value="C:extracellular space"/>
    <property type="evidence" value="ECO:0000318"/>
    <property type="project" value="GO_Central"/>
</dbReference>
<evidence type="ECO:0000256" key="2">
    <source>
        <dbReference type="ARBA" id="ARBA00022525"/>
    </source>
</evidence>
<dbReference type="CDD" id="cd03577">
    <property type="entry name" value="NTR_TIMP_like"/>
    <property type="match status" value="1"/>
</dbReference>
<dbReference type="FunFam" id="2.40.50.120:FF:000024">
    <property type="entry name" value="Putative metalloproteinase inhibitor tag-225"/>
    <property type="match status" value="1"/>
</dbReference>
<dbReference type="GO" id="GO:0031012">
    <property type="term" value="C:extracellular matrix"/>
    <property type="evidence" value="ECO:0000318"/>
    <property type="project" value="GO_Central"/>
</dbReference>
<dbReference type="Pfam" id="PF00965">
    <property type="entry name" value="TIMP"/>
    <property type="match status" value="1"/>
</dbReference>
<dbReference type="OrthoDB" id="5792739at2759"/>
<keyword evidence="2" id="KW-0964">Secreted</keyword>
<evidence type="ECO:0000313" key="3">
    <source>
        <dbReference type="EnsemblMetazoa" id="PPA37426.1"/>
    </source>
</evidence>
<evidence type="ECO:0000313" key="4">
    <source>
        <dbReference type="Proteomes" id="UP000005239"/>
    </source>
</evidence>
<reference evidence="4" key="1">
    <citation type="journal article" date="2008" name="Nat. Genet.">
        <title>The Pristionchus pacificus genome provides a unique perspective on nematode lifestyle and parasitism.</title>
        <authorList>
            <person name="Dieterich C."/>
            <person name="Clifton S.W."/>
            <person name="Schuster L.N."/>
            <person name="Chinwalla A."/>
            <person name="Delehaunty K."/>
            <person name="Dinkelacker I."/>
            <person name="Fulton L."/>
            <person name="Fulton R."/>
            <person name="Godfrey J."/>
            <person name="Minx P."/>
            <person name="Mitreva M."/>
            <person name="Roeseler W."/>
            <person name="Tian H."/>
            <person name="Witte H."/>
            <person name="Yang S.P."/>
            <person name="Wilson R.K."/>
            <person name="Sommer R.J."/>
        </authorList>
    </citation>
    <scope>NUCLEOTIDE SEQUENCE [LARGE SCALE GENOMIC DNA]</scope>
    <source>
        <strain evidence="4">PS312</strain>
    </source>
</reference>
<reference evidence="3" key="2">
    <citation type="submission" date="2022-06" db="UniProtKB">
        <authorList>
            <consortium name="EnsemblMetazoa"/>
        </authorList>
    </citation>
    <scope>IDENTIFICATION</scope>
    <source>
        <strain evidence="3">PS312</strain>
    </source>
</reference>
<dbReference type="GO" id="GO:0051045">
    <property type="term" value="P:negative regulation of membrane protein ectodomain proteolysis"/>
    <property type="evidence" value="ECO:0000318"/>
    <property type="project" value="GO_Central"/>
</dbReference>
<dbReference type="GO" id="GO:0008191">
    <property type="term" value="F:metalloendopeptidase inhibitor activity"/>
    <property type="evidence" value="ECO:0000318"/>
    <property type="project" value="GO_Central"/>
</dbReference>
<dbReference type="PANTHER" id="PTHR11844">
    <property type="entry name" value="METALLOPROTEASE INHIBITOR"/>
    <property type="match status" value="1"/>
</dbReference>
<dbReference type="SUPFAM" id="SSF50242">
    <property type="entry name" value="TIMP-like"/>
    <property type="match status" value="1"/>
</dbReference>
<dbReference type="InterPro" id="IPR001820">
    <property type="entry name" value="TIMP"/>
</dbReference>
<keyword evidence="4" id="KW-1185">Reference proteome</keyword>
<comment type="subcellular location">
    <subcellularLocation>
        <location evidence="1">Secreted</location>
    </subcellularLocation>
</comment>
<sequence length="173" mass="18946">MFSLRILIVLLLLLGTADACSCMQSIPEQIYCRSQFVSTVSVKQVIVKPFRLVYNVEHLQIFKQPANSTLPTKISTPSQSATCGVRLTVGKDVLLAGDFERGRLSISSCAMIDAEFDTSKFKGFTCKSSPAVDPLSNIAAANWLPPIPSDRVQTKSPPIPNSRIQTKTAIRRC</sequence>
<evidence type="ECO:0000256" key="1">
    <source>
        <dbReference type="ARBA" id="ARBA00004613"/>
    </source>
</evidence>
<accession>A0A2A6BTQ8</accession>
<dbReference type="EnsemblMetazoa" id="PPA37426.1">
    <property type="protein sequence ID" value="PPA37426.1"/>
    <property type="gene ID" value="WBGene00275795"/>
</dbReference>
<organism evidence="3 4">
    <name type="scientific">Pristionchus pacificus</name>
    <name type="common">Parasitic nematode worm</name>
    <dbReference type="NCBI Taxonomy" id="54126"/>
    <lineage>
        <taxon>Eukaryota</taxon>
        <taxon>Metazoa</taxon>
        <taxon>Ecdysozoa</taxon>
        <taxon>Nematoda</taxon>
        <taxon>Chromadorea</taxon>
        <taxon>Rhabditida</taxon>
        <taxon>Rhabditina</taxon>
        <taxon>Diplogasteromorpha</taxon>
        <taxon>Diplogasteroidea</taxon>
        <taxon>Neodiplogasteridae</taxon>
        <taxon>Pristionchus</taxon>
    </lineage>
</organism>
<protein>
    <submittedName>
        <fullName evidence="3">Uncharacterized protein</fullName>
    </submittedName>
</protein>
<dbReference type="PANTHER" id="PTHR11844:SF25">
    <property type="entry name" value="NTR DOMAIN-CONTAINING PROTEIN"/>
    <property type="match status" value="1"/>
</dbReference>
<dbReference type="InterPro" id="IPR008993">
    <property type="entry name" value="TIMP-like_OB-fold"/>
</dbReference>
<dbReference type="Proteomes" id="UP000005239">
    <property type="component" value="Unassembled WGS sequence"/>
</dbReference>